<evidence type="ECO:0000313" key="3">
    <source>
        <dbReference type="Proteomes" id="UP000294685"/>
    </source>
</evidence>
<dbReference type="RefSeq" id="WP_132068741.1">
    <property type="nucleotide sequence ID" value="NZ_SMLH01000001.1"/>
</dbReference>
<accession>A0ABY2DU66</accession>
<gene>
    <name evidence="2" type="ORF">E0I61_00695</name>
</gene>
<dbReference type="EMBL" id="SMLH01000001">
    <property type="protein sequence ID" value="TDE31253.1"/>
    <property type="molecule type" value="Genomic_DNA"/>
</dbReference>
<keyword evidence="1" id="KW-0732">Signal</keyword>
<reference evidence="2 3" key="1">
    <citation type="submission" date="2019-03" db="EMBL/GenBank/DDBJ databases">
        <title>Novel species of Flavobacterium.</title>
        <authorList>
            <person name="Liu Q."/>
            <person name="Xin Y.-H."/>
        </authorList>
    </citation>
    <scope>NUCLEOTIDE SEQUENCE [LARGE SCALE GENOMIC DNA]</scope>
    <source>
        <strain evidence="2 3">LB2P22</strain>
    </source>
</reference>
<feature type="signal peptide" evidence="1">
    <location>
        <begin position="1"/>
        <end position="20"/>
    </location>
</feature>
<proteinExistence type="predicted"/>
<organism evidence="2 3">
    <name type="scientific">Flavobacterium ranwuense</name>
    <dbReference type="NCBI Taxonomy" id="2541725"/>
    <lineage>
        <taxon>Bacteria</taxon>
        <taxon>Pseudomonadati</taxon>
        <taxon>Bacteroidota</taxon>
        <taxon>Flavobacteriia</taxon>
        <taxon>Flavobacteriales</taxon>
        <taxon>Flavobacteriaceae</taxon>
        <taxon>Flavobacterium</taxon>
    </lineage>
</organism>
<feature type="chain" id="PRO_5046013878" evidence="1">
    <location>
        <begin position="21"/>
        <end position="229"/>
    </location>
</feature>
<sequence>MKKLLLNTLLLSFMAFNGNAQRIMDTMDPNSSGALFRNNVLNKKDLAKIEGSEYLVDEFRLAEVSGIPQQIMVRYNAMTDMIEVQNEKKELFSLMKKDPFNIITIIPFTDKIKLLNYKTKEGEANGYLVELFNKNDVALYRRDRITLQKGKEAVNSYAAATPARYVKTSDEYYLSLKNETAIALPKNKKEFQDLFPMRKEEITAYLKKNNFSLKDEKSIIEMAKFIANF</sequence>
<dbReference type="Proteomes" id="UP000294685">
    <property type="component" value="Unassembled WGS sequence"/>
</dbReference>
<evidence type="ECO:0000256" key="1">
    <source>
        <dbReference type="SAM" id="SignalP"/>
    </source>
</evidence>
<protein>
    <submittedName>
        <fullName evidence="2">Uncharacterized protein</fullName>
    </submittedName>
</protein>
<evidence type="ECO:0000313" key="2">
    <source>
        <dbReference type="EMBL" id="TDE31253.1"/>
    </source>
</evidence>
<comment type="caution">
    <text evidence="2">The sequence shown here is derived from an EMBL/GenBank/DDBJ whole genome shotgun (WGS) entry which is preliminary data.</text>
</comment>
<name>A0ABY2DU66_9FLAO</name>
<keyword evidence="3" id="KW-1185">Reference proteome</keyword>